<sequence length="223" mass="24549">MADVDVRSSDVSIHRAVDVSEAKRPPPQLEDSRPQQSCESANESAFSLGLSGDSWNQERRDEQCHLSEEQLEKLKEFLSEAAYRGDDVVTQSDADTVRALENMQNLQLGNKSETGLGARLESAARANLEIQNQAASGYYPSETVYLEEHTLKEVLEESGAVISLEMPSPEVSSYSPKAGVPRAEFGCPDIDPSPTKNIDAESALKNELDCLFQERAQRFRGSP</sequence>
<feature type="compositionally biased region" description="Basic and acidic residues" evidence="1">
    <location>
        <begin position="1"/>
        <end position="24"/>
    </location>
</feature>
<gene>
    <name evidence="3" type="ORF">R1flu_011923</name>
</gene>
<comment type="caution">
    <text evidence="3">The sequence shown here is derived from an EMBL/GenBank/DDBJ whole genome shotgun (WGS) entry which is preliminary data.</text>
</comment>
<evidence type="ECO:0000313" key="4">
    <source>
        <dbReference type="Proteomes" id="UP001605036"/>
    </source>
</evidence>
<dbReference type="InterPro" id="IPR007011">
    <property type="entry name" value="LEA_SMP_dom"/>
</dbReference>
<feature type="region of interest" description="Disordered" evidence="1">
    <location>
        <begin position="1"/>
        <end position="64"/>
    </location>
</feature>
<proteinExistence type="predicted"/>
<name>A0ABD1Z955_9MARC</name>
<feature type="domain" description="SMP" evidence="2">
    <location>
        <begin position="73"/>
        <end position="128"/>
    </location>
</feature>
<dbReference type="Pfam" id="PF04927">
    <property type="entry name" value="SMP"/>
    <property type="match status" value="1"/>
</dbReference>
<reference evidence="3 4" key="1">
    <citation type="submission" date="2024-09" db="EMBL/GenBank/DDBJ databases">
        <title>Chromosome-scale assembly of Riccia fluitans.</title>
        <authorList>
            <person name="Paukszto L."/>
            <person name="Sawicki J."/>
            <person name="Karawczyk K."/>
            <person name="Piernik-Szablinska J."/>
            <person name="Szczecinska M."/>
            <person name="Mazdziarz M."/>
        </authorList>
    </citation>
    <scope>NUCLEOTIDE SEQUENCE [LARGE SCALE GENOMIC DNA]</scope>
    <source>
        <strain evidence="3">Rf_01</strain>
        <tissue evidence="3">Aerial parts of the thallus</tissue>
    </source>
</reference>
<evidence type="ECO:0000256" key="1">
    <source>
        <dbReference type="SAM" id="MobiDB-lite"/>
    </source>
</evidence>
<protein>
    <recommendedName>
        <fullName evidence="2">SMP domain-containing protein</fullName>
    </recommendedName>
</protein>
<accession>A0ABD1Z955</accession>
<keyword evidence="4" id="KW-1185">Reference proteome</keyword>
<feature type="compositionally biased region" description="Polar residues" evidence="1">
    <location>
        <begin position="34"/>
        <end position="45"/>
    </location>
</feature>
<dbReference type="Proteomes" id="UP001605036">
    <property type="component" value="Unassembled WGS sequence"/>
</dbReference>
<organism evidence="3 4">
    <name type="scientific">Riccia fluitans</name>
    <dbReference type="NCBI Taxonomy" id="41844"/>
    <lineage>
        <taxon>Eukaryota</taxon>
        <taxon>Viridiplantae</taxon>
        <taxon>Streptophyta</taxon>
        <taxon>Embryophyta</taxon>
        <taxon>Marchantiophyta</taxon>
        <taxon>Marchantiopsida</taxon>
        <taxon>Marchantiidae</taxon>
        <taxon>Marchantiales</taxon>
        <taxon>Ricciaceae</taxon>
        <taxon>Riccia</taxon>
    </lineage>
</organism>
<dbReference type="AlphaFoldDB" id="A0ABD1Z955"/>
<evidence type="ECO:0000259" key="2">
    <source>
        <dbReference type="Pfam" id="PF04927"/>
    </source>
</evidence>
<dbReference type="EMBL" id="JBHFFA010000002">
    <property type="protein sequence ID" value="KAL2644336.1"/>
    <property type="molecule type" value="Genomic_DNA"/>
</dbReference>
<evidence type="ECO:0000313" key="3">
    <source>
        <dbReference type="EMBL" id="KAL2644336.1"/>
    </source>
</evidence>